<keyword evidence="1" id="KW-0732">Signal</keyword>
<dbReference type="InterPro" id="IPR043504">
    <property type="entry name" value="Peptidase_S1_PA_chymotrypsin"/>
</dbReference>
<dbReference type="Proteomes" id="UP000669179">
    <property type="component" value="Unassembled WGS sequence"/>
</dbReference>
<dbReference type="RefSeq" id="WP_208255531.1">
    <property type="nucleotide sequence ID" value="NZ_JAGEOJ010000004.1"/>
</dbReference>
<evidence type="ECO:0000256" key="1">
    <source>
        <dbReference type="SAM" id="SignalP"/>
    </source>
</evidence>
<dbReference type="Gene3D" id="2.40.10.10">
    <property type="entry name" value="Trypsin-like serine proteases"/>
    <property type="match status" value="2"/>
</dbReference>
<name>A0A939PEU3_9ACTN</name>
<dbReference type="EMBL" id="JAGEOJ010000004">
    <property type="protein sequence ID" value="MBO2447904.1"/>
    <property type="molecule type" value="Genomic_DNA"/>
</dbReference>
<evidence type="ECO:0000313" key="2">
    <source>
        <dbReference type="EMBL" id="MBO2447904.1"/>
    </source>
</evidence>
<dbReference type="AlphaFoldDB" id="A0A939PEU3"/>
<organism evidence="2 3">
    <name type="scientific">Actinomadura barringtoniae</name>
    <dbReference type="NCBI Taxonomy" id="1427535"/>
    <lineage>
        <taxon>Bacteria</taxon>
        <taxon>Bacillati</taxon>
        <taxon>Actinomycetota</taxon>
        <taxon>Actinomycetes</taxon>
        <taxon>Streptosporangiales</taxon>
        <taxon>Thermomonosporaceae</taxon>
        <taxon>Actinomadura</taxon>
    </lineage>
</organism>
<dbReference type="SUPFAM" id="SSF50494">
    <property type="entry name" value="Trypsin-like serine proteases"/>
    <property type="match status" value="1"/>
</dbReference>
<keyword evidence="3" id="KW-1185">Reference proteome</keyword>
<feature type="chain" id="PRO_5039233678" evidence="1">
    <location>
        <begin position="22"/>
        <end position="252"/>
    </location>
</feature>
<comment type="caution">
    <text evidence="2">The sequence shown here is derived from an EMBL/GenBank/DDBJ whole genome shotgun (WGS) entry which is preliminary data.</text>
</comment>
<proteinExistence type="predicted"/>
<gene>
    <name evidence="2" type="ORF">J4573_12440</name>
</gene>
<sequence length="252" mass="25609">MSRSLRRGALAVFALATSVIAAPVANAAAAPVTLGGGSGIAFDQGRPGEPTQATSYGCTLTAIGHDRDGDLVALTNAHCFITEDGTKLVGEDVYRNTVPSGTSVNWANEINPDLEAGVIGKVTYVSTPNNYVSGGTPGLDYSVIKLDPAKVHPTSTVGGVTLTSVGAPPSNGTVMCKEGHTTGLTCGAKVGEDKIWFTHTIWTWAGDSGSPVAVGTTLVGNAWGLQHSTPILSILKDMDANGGVGAGFQLAT</sequence>
<protein>
    <submittedName>
        <fullName evidence="2">Trypsin-like peptidase domain-containing protein</fullName>
    </submittedName>
</protein>
<feature type="signal peptide" evidence="1">
    <location>
        <begin position="1"/>
        <end position="21"/>
    </location>
</feature>
<dbReference type="InterPro" id="IPR009003">
    <property type="entry name" value="Peptidase_S1_PA"/>
</dbReference>
<accession>A0A939PEU3</accession>
<evidence type="ECO:0000313" key="3">
    <source>
        <dbReference type="Proteomes" id="UP000669179"/>
    </source>
</evidence>
<reference evidence="2" key="1">
    <citation type="submission" date="2021-03" db="EMBL/GenBank/DDBJ databases">
        <authorList>
            <person name="Kanchanasin P."/>
            <person name="Saeng-In P."/>
            <person name="Phongsopitanun W."/>
            <person name="Yuki M."/>
            <person name="Kudo T."/>
            <person name="Ohkuma M."/>
            <person name="Tanasupawat S."/>
        </authorList>
    </citation>
    <scope>NUCLEOTIDE SEQUENCE</scope>
    <source>
        <strain evidence="2">GKU 128</strain>
    </source>
</reference>
<dbReference type="Pfam" id="PF13365">
    <property type="entry name" value="Trypsin_2"/>
    <property type="match status" value="1"/>
</dbReference>